<proteinExistence type="inferred from homology"/>
<comment type="similarity">
    <text evidence="1">Belongs to the RelB/DinJ antitoxin family.</text>
</comment>
<dbReference type="EMBL" id="CP002457">
    <property type="protein sequence ID" value="ADV55048.1"/>
    <property type="molecule type" value="Genomic_DNA"/>
</dbReference>
<dbReference type="AlphaFoldDB" id="E6XS93"/>
<dbReference type="Proteomes" id="UP000008209">
    <property type="component" value="Chromosome"/>
</dbReference>
<dbReference type="KEGG" id="shp:Sput200_2622"/>
<sequence>MGTISFRVDDDVKKRSYAALEKLGITPSELLRQTLEYVAQREALPFKSALLTSEDEALITVAKARLAAPKVGVKTSLDTL</sequence>
<dbReference type="GO" id="GO:0006351">
    <property type="term" value="P:DNA-templated transcription"/>
    <property type="evidence" value="ECO:0007669"/>
    <property type="project" value="TreeGrafter"/>
</dbReference>
<name>E6XS93_SHEP2</name>
<evidence type="ECO:0000313" key="3">
    <source>
        <dbReference type="EMBL" id="ADV55048.1"/>
    </source>
</evidence>
<evidence type="ECO:0000256" key="2">
    <source>
        <dbReference type="ARBA" id="ARBA00022649"/>
    </source>
</evidence>
<keyword evidence="2" id="KW-1277">Toxin-antitoxin system</keyword>
<dbReference type="GO" id="GO:0006355">
    <property type="term" value="P:regulation of DNA-templated transcription"/>
    <property type="evidence" value="ECO:0007669"/>
    <property type="project" value="InterPro"/>
</dbReference>
<accession>E6XS93</accession>
<gene>
    <name evidence="3" type="ordered locus">Sput200_2622</name>
</gene>
<dbReference type="InterPro" id="IPR013321">
    <property type="entry name" value="Arc_rbn_hlx_hlx"/>
</dbReference>
<dbReference type="NCBIfam" id="NF008412">
    <property type="entry name" value="PRK11235.1"/>
    <property type="match status" value="1"/>
</dbReference>
<dbReference type="PATRIC" id="fig|399804.5.peg.2719"/>
<dbReference type="PANTHER" id="PTHR38781:SF1">
    <property type="entry name" value="ANTITOXIN DINJ-RELATED"/>
    <property type="match status" value="1"/>
</dbReference>
<reference evidence="3 4" key="1">
    <citation type="submission" date="2011-01" db="EMBL/GenBank/DDBJ databases">
        <title>Complete sequence of Shewanella putrefaciens 200.</title>
        <authorList>
            <consortium name="US DOE Joint Genome Institute"/>
            <person name="Lucas S."/>
            <person name="Copeland A."/>
            <person name="Lapidus A."/>
            <person name="Cheng J.-F."/>
            <person name="Bruce D."/>
            <person name="Goodwin L."/>
            <person name="Pitluck S."/>
            <person name="Munk A.C."/>
            <person name="Detter J.C."/>
            <person name="Han C."/>
            <person name="Tapia R."/>
            <person name="Land M."/>
            <person name="Hauser L."/>
            <person name="Chang Y.-J."/>
            <person name="Jeffries C."/>
            <person name="Kyrpides N."/>
            <person name="Ivanova N."/>
            <person name="Mikhailova N."/>
            <person name="Kolker E."/>
            <person name="Lawrence C."/>
            <person name="McCue L.A."/>
            <person name="DiChristina T."/>
            <person name="Nealson K."/>
            <person name="Fredrickson J.K."/>
            <person name="Woyke T."/>
        </authorList>
    </citation>
    <scope>NUCLEOTIDE SEQUENCE [LARGE SCALE GENOMIC DNA]</scope>
    <source>
        <strain evidence="3 4">200</strain>
    </source>
</reference>
<dbReference type="InterPro" id="IPR007337">
    <property type="entry name" value="RelB/DinJ"/>
</dbReference>
<dbReference type="OrthoDB" id="7221783at2"/>
<evidence type="ECO:0000256" key="1">
    <source>
        <dbReference type="ARBA" id="ARBA00010562"/>
    </source>
</evidence>
<dbReference type="HOGENOM" id="CLU_169573_0_0_6"/>
<organism evidence="3 4">
    <name type="scientific">Shewanella putrefaciens (strain 200)</name>
    <dbReference type="NCBI Taxonomy" id="399804"/>
    <lineage>
        <taxon>Bacteria</taxon>
        <taxon>Pseudomonadati</taxon>
        <taxon>Pseudomonadota</taxon>
        <taxon>Gammaproteobacteria</taxon>
        <taxon>Alteromonadales</taxon>
        <taxon>Shewanellaceae</taxon>
        <taxon>Shewanella</taxon>
    </lineage>
</organism>
<dbReference type="NCBIfam" id="TIGR02384">
    <property type="entry name" value="RelB_DinJ"/>
    <property type="match status" value="1"/>
</dbReference>
<dbReference type="Pfam" id="PF04221">
    <property type="entry name" value="RelB"/>
    <property type="match status" value="1"/>
</dbReference>
<dbReference type="Gene3D" id="1.10.1220.10">
    <property type="entry name" value="Met repressor-like"/>
    <property type="match status" value="1"/>
</dbReference>
<evidence type="ECO:0000313" key="4">
    <source>
        <dbReference type="Proteomes" id="UP000008209"/>
    </source>
</evidence>
<protein>
    <submittedName>
        <fullName evidence="3">Addiction module antitoxin, RelB/DinJ family</fullName>
    </submittedName>
</protein>
<dbReference type="PANTHER" id="PTHR38781">
    <property type="entry name" value="ANTITOXIN DINJ-RELATED"/>
    <property type="match status" value="1"/>
</dbReference>